<dbReference type="Proteomes" id="UP000242188">
    <property type="component" value="Unassembled WGS sequence"/>
</dbReference>
<dbReference type="PANTHER" id="PTHR11267">
    <property type="entry name" value="T-BOX PROTEIN-RELATED"/>
    <property type="match status" value="1"/>
</dbReference>
<dbReference type="Pfam" id="PF00907">
    <property type="entry name" value="T-box"/>
    <property type="match status" value="1"/>
</dbReference>
<dbReference type="GO" id="GO:0000785">
    <property type="term" value="C:chromatin"/>
    <property type="evidence" value="ECO:0007669"/>
    <property type="project" value="TreeGrafter"/>
</dbReference>
<reference evidence="9 10" key="1">
    <citation type="journal article" date="2017" name="Nat. Ecol. Evol.">
        <title>Scallop genome provides insights into evolution of bilaterian karyotype and development.</title>
        <authorList>
            <person name="Wang S."/>
            <person name="Zhang J."/>
            <person name="Jiao W."/>
            <person name="Li J."/>
            <person name="Xun X."/>
            <person name="Sun Y."/>
            <person name="Guo X."/>
            <person name="Huan P."/>
            <person name="Dong B."/>
            <person name="Zhang L."/>
            <person name="Hu X."/>
            <person name="Sun X."/>
            <person name="Wang J."/>
            <person name="Zhao C."/>
            <person name="Wang Y."/>
            <person name="Wang D."/>
            <person name="Huang X."/>
            <person name="Wang R."/>
            <person name="Lv J."/>
            <person name="Li Y."/>
            <person name="Zhang Z."/>
            <person name="Liu B."/>
            <person name="Lu W."/>
            <person name="Hui Y."/>
            <person name="Liang J."/>
            <person name="Zhou Z."/>
            <person name="Hou R."/>
            <person name="Li X."/>
            <person name="Liu Y."/>
            <person name="Li H."/>
            <person name="Ning X."/>
            <person name="Lin Y."/>
            <person name="Zhao L."/>
            <person name="Xing Q."/>
            <person name="Dou J."/>
            <person name="Li Y."/>
            <person name="Mao J."/>
            <person name="Guo H."/>
            <person name="Dou H."/>
            <person name="Li T."/>
            <person name="Mu C."/>
            <person name="Jiang W."/>
            <person name="Fu Q."/>
            <person name="Fu X."/>
            <person name="Miao Y."/>
            <person name="Liu J."/>
            <person name="Yu Q."/>
            <person name="Li R."/>
            <person name="Liao H."/>
            <person name="Li X."/>
            <person name="Kong Y."/>
            <person name="Jiang Z."/>
            <person name="Chourrout D."/>
            <person name="Li R."/>
            <person name="Bao Z."/>
        </authorList>
    </citation>
    <scope>NUCLEOTIDE SEQUENCE [LARGE SCALE GENOMIC DNA]</scope>
    <source>
        <strain evidence="9 10">PY_sf001</strain>
    </source>
</reference>
<dbReference type="EMBL" id="NEDP02004699">
    <property type="protein sequence ID" value="OWF44695.1"/>
    <property type="molecule type" value="Genomic_DNA"/>
</dbReference>
<evidence type="ECO:0000256" key="4">
    <source>
        <dbReference type="ARBA" id="ARBA00023163"/>
    </source>
</evidence>
<evidence type="ECO:0000256" key="6">
    <source>
        <dbReference type="PROSITE-ProRule" id="PRU00201"/>
    </source>
</evidence>
<gene>
    <name evidence="9" type="ORF">KP79_PYT14424</name>
</gene>
<evidence type="ECO:0000256" key="1">
    <source>
        <dbReference type="ARBA" id="ARBA00004123"/>
    </source>
</evidence>
<evidence type="ECO:0000313" key="10">
    <source>
        <dbReference type="Proteomes" id="UP000242188"/>
    </source>
</evidence>
<dbReference type="PROSITE" id="PS50252">
    <property type="entry name" value="TBOX_3"/>
    <property type="match status" value="1"/>
</dbReference>
<dbReference type="GO" id="GO:0048731">
    <property type="term" value="P:system development"/>
    <property type="evidence" value="ECO:0007669"/>
    <property type="project" value="UniProtKB-ARBA"/>
</dbReference>
<dbReference type="InterPro" id="IPR018186">
    <property type="entry name" value="TF_T-box_CS"/>
</dbReference>
<evidence type="ECO:0000256" key="2">
    <source>
        <dbReference type="ARBA" id="ARBA00023015"/>
    </source>
</evidence>
<organism evidence="9 10">
    <name type="scientific">Mizuhopecten yessoensis</name>
    <name type="common">Japanese scallop</name>
    <name type="synonym">Patinopecten yessoensis</name>
    <dbReference type="NCBI Taxonomy" id="6573"/>
    <lineage>
        <taxon>Eukaryota</taxon>
        <taxon>Metazoa</taxon>
        <taxon>Spiralia</taxon>
        <taxon>Lophotrochozoa</taxon>
        <taxon>Mollusca</taxon>
        <taxon>Bivalvia</taxon>
        <taxon>Autobranchia</taxon>
        <taxon>Pteriomorphia</taxon>
        <taxon>Pectinida</taxon>
        <taxon>Pectinoidea</taxon>
        <taxon>Pectinidae</taxon>
        <taxon>Mizuhopecten</taxon>
    </lineage>
</organism>
<dbReference type="GO" id="GO:0005634">
    <property type="term" value="C:nucleus"/>
    <property type="evidence" value="ECO:0007669"/>
    <property type="project" value="UniProtKB-SubCell"/>
</dbReference>
<dbReference type="PANTHER" id="PTHR11267:SF190">
    <property type="entry name" value="T-BOX TRANSCRIPTION FACTOR TBX20"/>
    <property type="match status" value="1"/>
</dbReference>
<dbReference type="GO" id="GO:0045893">
    <property type="term" value="P:positive regulation of DNA-templated transcription"/>
    <property type="evidence" value="ECO:0007669"/>
    <property type="project" value="InterPro"/>
</dbReference>
<comment type="subcellular location">
    <subcellularLocation>
        <location evidence="1 6">Nucleus</location>
    </subcellularLocation>
</comment>
<keyword evidence="2" id="KW-0805">Transcription regulation</keyword>
<sequence>MELDTHTTDIMESRPESPEAVKLLLQAKQHLSPKANAFSIASILGETTKRPSESPSPPRVLATPPQADTPPGEVCSPGEDEGSRSCGACGLSPKVPEDVPYTGDLPNTKCKLETKELWEKFHELGTEMIITKTGRRMFPTLRVSFTGLESDAQYVVMMDIVPLDNKRYRYAYHRSSWLVAGKADPPLPTRFSVHPDGPFTGQQLMKQTLSFEKIKLTNNMLDKNGQMILNSMHKYQPRIHIVKKKADTPNTITSLEGEEYRTFIYSETVFIGVTAYQNQLITKLKIDSNPFAKGFRDSSRLTDIERETMESLMQGHNYMRSPLPMPGAEESYKYREAMLARESAYPMGLLQSAGAIQSIFPAGFSPYGGIMSLPQSPTAEQALLLRNHLYKTTMQTSPTMANVYPSQYLRYHPYTNFAKSRHSDSAL</sequence>
<evidence type="ECO:0000259" key="8">
    <source>
        <dbReference type="PROSITE" id="PS50252"/>
    </source>
</evidence>
<protein>
    <submittedName>
        <fullName evidence="9">T-box transcription factor TBX20</fullName>
    </submittedName>
</protein>
<dbReference type="OrthoDB" id="7442607at2759"/>
<dbReference type="InterPro" id="IPR046360">
    <property type="entry name" value="T-box_DNA-bd"/>
</dbReference>
<dbReference type="FunFam" id="2.60.40.820:FF:000008">
    <property type="entry name" value="T-box transcription factor TBX20"/>
    <property type="match status" value="1"/>
</dbReference>
<dbReference type="CDD" id="cd20193">
    <property type="entry name" value="T-box_TBX20-like"/>
    <property type="match status" value="1"/>
</dbReference>
<evidence type="ECO:0000256" key="7">
    <source>
        <dbReference type="SAM" id="MobiDB-lite"/>
    </source>
</evidence>
<keyword evidence="5 6" id="KW-0539">Nucleus</keyword>
<dbReference type="GO" id="GO:0001708">
    <property type="term" value="P:cell fate specification"/>
    <property type="evidence" value="ECO:0007669"/>
    <property type="project" value="TreeGrafter"/>
</dbReference>
<feature type="domain" description="T-box" evidence="8">
    <location>
        <begin position="112"/>
        <end position="297"/>
    </location>
</feature>
<dbReference type="InterPro" id="IPR001699">
    <property type="entry name" value="TF_T-box"/>
</dbReference>
<comment type="caution">
    <text evidence="9">The sequence shown here is derived from an EMBL/GenBank/DDBJ whole genome shotgun (WGS) entry which is preliminary data.</text>
</comment>
<dbReference type="Gene3D" id="2.60.40.820">
    <property type="entry name" value="Transcription factor, T-box"/>
    <property type="match status" value="1"/>
</dbReference>
<dbReference type="AlphaFoldDB" id="A0A210Q7J7"/>
<dbReference type="PRINTS" id="PR00937">
    <property type="entry name" value="TBOX"/>
</dbReference>
<dbReference type="SMART" id="SM00425">
    <property type="entry name" value="TBOX"/>
    <property type="match status" value="1"/>
</dbReference>
<evidence type="ECO:0000256" key="3">
    <source>
        <dbReference type="ARBA" id="ARBA00023125"/>
    </source>
</evidence>
<keyword evidence="3 6" id="KW-0238">DNA-binding</keyword>
<dbReference type="SUPFAM" id="SSF49417">
    <property type="entry name" value="p53-like transcription factors"/>
    <property type="match status" value="1"/>
</dbReference>
<accession>A0A210Q7J7</accession>
<dbReference type="InterPro" id="IPR036960">
    <property type="entry name" value="T-box_sf"/>
</dbReference>
<evidence type="ECO:0000256" key="5">
    <source>
        <dbReference type="ARBA" id="ARBA00023242"/>
    </source>
</evidence>
<comment type="caution">
    <text evidence="6">Lacks conserved residue(s) required for the propagation of feature annotation.</text>
</comment>
<keyword evidence="10" id="KW-1185">Reference proteome</keyword>
<name>A0A210Q7J7_MIZYE</name>
<feature type="region of interest" description="Disordered" evidence="7">
    <location>
        <begin position="46"/>
        <end position="83"/>
    </location>
</feature>
<dbReference type="GO" id="GO:0000978">
    <property type="term" value="F:RNA polymerase II cis-regulatory region sequence-specific DNA binding"/>
    <property type="evidence" value="ECO:0007669"/>
    <property type="project" value="InterPro"/>
</dbReference>
<keyword evidence="4" id="KW-0804">Transcription</keyword>
<dbReference type="PROSITE" id="PS01283">
    <property type="entry name" value="TBOX_1"/>
    <property type="match status" value="1"/>
</dbReference>
<dbReference type="GO" id="GO:0000981">
    <property type="term" value="F:DNA-binding transcription factor activity, RNA polymerase II-specific"/>
    <property type="evidence" value="ECO:0007669"/>
    <property type="project" value="TreeGrafter"/>
</dbReference>
<dbReference type="STRING" id="6573.A0A210Q7J7"/>
<evidence type="ECO:0000313" key="9">
    <source>
        <dbReference type="EMBL" id="OWF44695.1"/>
    </source>
</evidence>
<dbReference type="InterPro" id="IPR008967">
    <property type="entry name" value="p53-like_TF_DNA-bd_sf"/>
</dbReference>
<proteinExistence type="predicted"/>